<keyword evidence="7 9" id="KW-1133">Transmembrane helix</keyword>
<dbReference type="NCBIfam" id="TIGR01191">
    <property type="entry name" value="ccmC"/>
    <property type="match status" value="1"/>
</dbReference>
<evidence type="ECO:0000256" key="6">
    <source>
        <dbReference type="ARBA" id="ARBA00022748"/>
    </source>
</evidence>
<proteinExistence type="inferred from homology"/>
<dbReference type="InterPro" id="IPR002541">
    <property type="entry name" value="Cyt_c_assembly"/>
</dbReference>
<evidence type="ECO:0000256" key="8">
    <source>
        <dbReference type="ARBA" id="ARBA00023136"/>
    </source>
</evidence>
<comment type="similarity">
    <text evidence="3 9">Belongs to the CcmC/CycZ/HelC family.</text>
</comment>
<dbReference type="EMBL" id="BSYJ01000003">
    <property type="protein sequence ID" value="GMG87650.1"/>
    <property type="molecule type" value="Genomic_DNA"/>
</dbReference>
<dbReference type="Proteomes" id="UP001224392">
    <property type="component" value="Unassembled WGS sequence"/>
</dbReference>
<evidence type="ECO:0000256" key="2">
    <source>
        <dbReference type="ARBA" id="ARBA00004141"/>
    </source>
</evidence>
<dbReference type="PANTHER" id="PTHR30071:SF1">
    <property type="entry name" value="CYTOCHROME B_B6 PROTEIN-RELATED"/>
    <property type="match status" value="1"/>
</dbReference>
<feature type="transmembrane region" description="Helical" evidence="9">
    <location>
        <begin position="159"/>
        <end position="175"/>
    </location>
</feature>
<evidence type="ECO:0000313" key="11">
    <source>
        <dbReference type="EMBL" id="GMG87650.1"/>
    </source>
</evidence>
<gene>
    <name evidence="9" type="primary">ccmC</name>
    <name evidence="11" type="ORF">MNKW57_19710</name>
</gene>
<evidence type="ECO:0000256" key="7">
    <source>
        <dbReference type="ARBA" id="ARBA00022989"/>
    </source>
</evidence>
<dbReference type="RefSeq" id="WP_285764265.1">
    <property type="nucleotide sequence ID" value="NZ_BSYJ01000003.1"/>
</dbReference>
<dbReference type="PANTHER" id="PTHR30071">
    <property type="entry name" value="HEME EXPORTER PROTEIN C"/>
    <property type="match status" value="1"/>
</dbReference>
<evidence type="ECO:0000313" key="12">
    <source>
        <dbReference type="Proteomes" id="UP001224392"/>
    </source>
</evidence>
<evidence type="ECO:0000256" key="5">
    <source>
        <dbReference type="ARBA" id="ARBA00022692"/>
    </source>
</evidence>
<evidence type="ECO:0000256" key="1">
    <source>
        <dbReference type="ARBA" id="ARBA00002442"/>
    </source>
</evidence>
<feature type="transmembrane region" description="Helical" evidence="9">
    <location>
        <begin position="202"/>
        <end position="225"/>
    </location>
</feature>
<evidence type="ECO:0000256" key="9">
    <source>
        <dbReference type="RuleBase" id="RU364092"/>
    </source>
</evidence>
<feature type="transmembrane region" description="Helical" evidence="9">
    <location>
        <begin position="21"/>
        <end position="45"/>
    </location>
</feature>
<comment type="function">
    <text evidence="1 9">Required for the export of heme to the periplasm for the biogenesis of c-type cytochromes.</text>
</comment>
<feature type="transmembrane region" description="Helical" evidence="9">
    <location>
        <begin position="128"/>
        <end position="147"/>
    </location>
</feature>
<dbReference type="InterPro" id="IPR045062">
    <property type="entry name" value="Cyt_c_biogenesis_CcsA/CcmC"/>
</dbReference>
<feature type="domain" description="Cytochrome c assembly protein" evidence="10">
    <location>
        <begin position="14"/>
        <end position="185"/>
    </location>
</feature>
<keyword evidence="8 9" id="KW-0472">Membrane</keyword>
<comment type="subcellular location">
    <subcellularLocation>
        <location evidence="9">Cell inner membrane</location>
    </subcellularLocation>
    <subcellularLocation>
        <location evidence="2">Membrane</location>
        <topology evidence="2">Multi-pass membrane protein</topology>
    </subcellularLocation>
</comment>
<evidence type="ECO:0000256" key="4">
    <source>
        <dbReference type="ARBA" id="ARBA00016463"/>
    </source>
</evidence>
<keyword evidence="9" id="KW-0997">Cell inner membrane</keyword>
<name>A0ABQ6M046_9GAMM</name>
<feature type="transmembrane region" description="Helical" evidence="9">
    <location>
        <begin position="57"/>
        <end position="84"/>
    </location>
</feature>
<keyword evidence="6 9" id="KW-0201">Cytochrome c-type biogenesis</keyword>
<reference evidence="11 12" key="1">
    <citation type="submission" date="2023-04" db="EMBL/GenBank/DDBJ databases">
        <title>Marinobulbifer ophiurae gen. nov., sp. Nov., isolate from tissue of brittle star Ophioplocus japonicus.</title>
        <authorList>
            <person name="Kawano K."/>
            <person name="Sawayama S."/>
            <person name="Nakagawa S."/>
        </authorList>
    </citation>
    <scope>NUCLEOTIDE SEQUENCE [LARGE SCALE GENOMIC DNA]</scope>
    <source>
        <strain evidence="11 12">NKW57</strain>
    </source>
</reference>
<keyword evidence="9" id="KW-1003">Cell membrane</keyword>
<dbReference type="InterPro" id="IPR003557">
    <property type="entry name" value="Cyt_c_biogenesis_CcmC"/>
</dbReference>
<keyword evidence="12" id="KW-1185">Reference proteome</keyword>
<dbReference type="PRINTS" id="PR01386">
    <property type="entry name" value="CCMCBIOGNSIS"/>
</dbReference>
<protein>
    <recommendedName>
        <fullName evidence="4 9">Heme exporter protein C</fullName>
    </recommendedName>
    <alternativeName>
        <fullName evidence="9">Cytochrome c-type biogenesis protein</fullName>
    </alternativeName>
</protein>
<evidence type="ECO:0000256" key="3">
    <source>
        <dbReference type="ARBA" id="ARBA00005840"/>
    </source>
</evidence>
<keyword evidence="9" id="KW-0813">Transport</keyword>
<keyword evidence="5 9" id="KW-0812">Transmembrane</keyword>
<dbReference type="Pfam" id="PF01578">
    <property type="entry name" value="Cytochrom_C_asm"/>
    <property type="match status" value="1"/>
</dbReference>
<evidence type="ECO:0000259" key="10">
    <source>
        <dbReference type="Pfam" id="PF01578"/>
    </source>
</evidence>
<comment type="caution">
    <text evidence="11">The sequence shown here is derived from an EMBL/GenBank/DDBJ whole genome shotgun (WGS) entry which is preliminary data.</text>
</comment>
<accession>A0ABQ6M046</accession>
<organism evidence="11 12">
    <name type="scientific">Biformimicrobium ophioploci</name>
    <dbReference type="NCBI Taxonomy" id="3036711"/>
    <lineage>
        <taxon>Bacteria</taxon>
        <taxon>Pseudomonadati</taxon>
        <taxon>Pseudomonadota</taxon>
        <taxon>Gammaproteobacteria</taxon>
        <taxon>Cellvibrionales</taxon>
        <taxon>Microbulbiferaceae</taxon>
        <taxon>Biformimicrobium</taxon>
    </lineage>
</organism>
<sequence>MNWQWFHRLGSPRWFYQKTQAWLPWLAIASVVLLVTGAIWGLGFAPQDAKQGNSYRIIFIHVPAAVLALVGYYVMAISGAIGLIWRMKLPFVVMRAAAPIGAALTFVALFTGAVWGKPTWGTYWVWDARITSMLLLLLLYIGVIALGQAFLQERTADKACAILALVGTVNIPIIYKSVDWWNSLHQPATIKLTESSSIHPSMFYPLLVMVVGFYCFYAWSLILHTRQQILVRERKTRWVQQMVASGSTRLVEEGGKA</sequence>
<feature type="transmembrane region" description="Helical" evidence="9">
    <location>
        <begin position="96"/>
        <end position="116"/>
    </location>
</feature>